<gene>
    <name evidence="5" type="ORF">SteCoe_36334</name>
</gene>
<accession>A0A1R2AQP6</accession>
<dbReference type="EMBL" id="MPUH01001648">
    <property type="protein sequence ID" value="OMJ66730.1"/>
    <property type="molecule type" value="Genomic_DNA"/>
</dbReference>
<dbReference type="Pfam" id="PF10211">
    <property type="entry name" value="Ax_dynein_light"/>
    <property type="match status" value="1"/>
</dbReference>
<feature type="coiled-coil region" evidence="3">
    <location>
        <begin position="193"/>
        <end position="231"/>
    </location>
</feature>
<organism evidence="5 6">
    <name type="scientific">Stentor coeruleus</name>
    <dbReference type="NCBI Taxonomy" id="5963"/>
    <lineage>
        <taxon>Eukaryota</taxon>
        <taxon>Sar</taxon>
        <taxon>Alveolata</taxon>
        <taxon>Ciliophora</taxon>
        <taxon>Postciliodesmatophora</taxon>
        <taxon>Heterotrichea</taxon>
        <taxon>Heterotrichida</taxon>
        <taxon>Stentoridae</taxon>
        <taxon>Stentor</taxon>
    </lineage>
</organism>
<keyword evidence="2 3" id="KW-0175">Coiled coil</keyword>
<dbReference type="GO" id="GO:0005509">
    <property type="term" value="F:calcium ion binding"/>
    <property type="evidence" value="ECO:0007669"/>
    <property type="project" value="InterPro"/>
</dbReference>
<dbReference type="InterPro" id="IPR002048">
    <property type="entry name" value="EF_hand_dom"/>
</dbReference>
<dbReference type="PROSITE" id="PS00018">
    <property type="entry name" value="EF_HAND_1"/>
    <property type="match status" value="1"/>
</dbReference>
<dbReference type="InterPro" id="IPR019347">
    <property type="entry name" value="Axonemal_dynein_light_chain"/>
</dbReference>
<dbReference type="GO" id="GO:0005737">
    <property type="term" value="C:cytoplasm"/>
    <property type="evidence" value="ECO:0007669"/>
    <property type="project" value="UniProtKB-ARBA"/>
</dbReference>
<proteinExistence type="predicted"/>
<evidence type="ECO:0000313" key="6">
    <source>
        <dbReference type="Proteomes" id="UP000187209"/>
    </source>
</evidence>
<dbReference type="InterPro" id="IPR011992">
    <property type="entry name" value="EF-hand-dom_pair"/>
</dbReference>
<feature type="domain" description="EF-hand" evidence="4">
    <location>
        <begin position="686"/>
        <end position="721"/>
    </location>
</feature>
<evidence type="ECO:0000313" key="5">
    <source>
        <dbReference type="EMBL" id="OMJ66730.1"/>
    </source>
</evidence>
<keyword evidence="1" id="KW-0106">Calcium</keyword>
<dbReference type="PANTHER" id="PTHR34894">
    <property type="entry name" value="SAM-DEPENDENT METHYLTRANSFERASE RSMI, CONSERVED SITE"/>
    <property type="match status" value="1"/>
</dbReference>
<dbReference type="Proteomes" id="UP000187209">
    <property type="component" value="Unassembled WGS sequence"/>
</dbReference>
<evidence type="ECO:0000256" key="1">
    <source>
        <dbReference type="ARBA" id="ARBA00022837"/>
    </source>
</evidence>
<evidence type="ECO:0000256" key="2">
    <source>
        <dbReference type="ARBA" id="ARBA00023054"/>
    </source>
</evidence>
<sequence>MHIQPPTKSAIPSIRKALSKKSSRSVLSSLTPLPQGIFSDFSTKNLYSTMNSTKSSYEKLLKKDTICEILSNKSPTKLPTRLEGLDNFESIHEELDLGHPATRKDVKNLTSWLGNMLQKALISTLPPENLYETTNTIYKVCFQELIRQVKVQCKERGELIQQVWQTYQQLFEHALKVAQAKQENIEKNHNSAIVNLERIYEKKISDLKQINEELVRKNERFEKQLKFKEEAYAIKQYRETKLLQALDLFKQQYAILKEELLINKEENRISRIKIDNLQNFSSRGVKKYKIKTSDFIAQSIKSDPIMQYQGDEGTQELIRNISKHEKFQDEIYSAIDFEDKETSTETKEFIEEGIMTDVSELCGDSIGTKMRKKRRSKNALTNTLGMSANVETKKSMTTEEEAELKRKHIYIKELLQEIKENFNIEIEDQDLPHMGILNALSRGLKKALTIISSSQMESLHESADGEDKKKRLLTNIIPVEETKSMLSNYEIESKMMIRKIGMIPAFRLKHAMFKKMLLKLITNFYDERSKDINCKSDFGLSVFASLMKKYMMKKAVTNRFKHLLSSCMKYKHISRVRLFGRFIGLYGIFDINDLNLYLISIPNLKASLQGKIFTNADNAERHFTLYSRCVESIKLMSKSLPEVEIAELSNKLDRIKIFDKPTKTVYVDIDEFLELVIEKYHMHKNENYSFLKFIYEAGDLNEDGYLQIQEFELLVKHLSTISLAEGRRLFQTFSETFLSEDDYEVKAISLENLFELNLQHKIFSSEKVFQLTKVTTVEEAETKLKNSHEDLEYKLNEIQWRLSESKEMGQYQEEFTMLLETLRLKVYSCDNPKSVWLCLRLLEEESKRLLIQDRLYELMPKFAVDFFK</sequence>
<protein>
    <recommendedName>
        <fullName evidence="4">EF-hand domain-containing protein</fullName>
    </recommendedName>
</protein>
<dbReference type="SUPFAM" id="SSF47473">
    <property type="entry name" value="EF-hand"/>
    <property type="match status" value="1"/>
</dbReference>
<dbReference type="OrthoDB" id="307732at2759"/>
<dbReference type="PROSITE" id="PS50222">
    <property type="entry name" value="EF_HAND_2"/>
    <property type="match status" value="1"/>
</dbReference>
<dbReference type="AlphaFoldDB" id="A0A1R2AQP6"/>
<reference evidence="5 6" key="1">
    <citation type="submission" date="2016-11" db="EMBL/GenBank/DDBJ databases">
        <title>The macronuclear genome of Stentor coeruleus: a giant cell with tiny introns.</title>
        <authorList>
            <person name="Slabodnick M."/>
            <person name="Ruby J.G."/>
            <person name="Reiff S.B."/>
            <person name="Swart E.C."/>
            <person name="Gosai S."/>
            <person name="Prabakaran S."/>
            <person name="Witkowska E."/>
            <person name="Larue G.E."/>
            <person name="Fisher S."/>
            <person name="Freeman R.M."/>
            <person name="Gunawardena J."/>
            <person name="Chu W."/>
            <person name="Stover N.A."/>
            <person name="Gregory B.D."/>
            <person name="Nowacki M."/>
            <person name="Derisi J."/>
            <person name="Roy S.W."/>
            <person name="Marshall W.F."/>
            <person name="Sood P."/>
        </authorList>
    </citation>
    <scope>NUCLEOTIDE SEQUENCE [LARGE SCALE GENOMIC DNA]</scope>
    <source>
        <strain evidence="5">WM001</strain>
    </source>
</reference>
<dbReference type="PANTHER" id="PTHR34894:SF5">
    <property type="entry name" value="EF-HAND DOMAIN-CONTAINING PROTEIN"/>
    <property type="match status" value="1"/>
</dbReference>
<evidence type="ECO:0000259" key="4">
    <source>
        <dbReference type="PROSITE" id="PS50222"/>
    </source>
</evidence>
<dbReference type="InterPro" id="IPR018247">
    <property type="entry name" value="EF_Hand_1_Ca_BS"/>
</dbReference>
<evidence type="ECO:0000256" key="3">
    <source>
        <dbReference type="SAM" id="Coils"/>
    </source>
</evidence>
<comment type="caution">
    <text evidence="5">The sequence shown here is derived from an EMBL/GenBank/DDBJ whole genome shotgun (WGS) entry which is preliminary data.</text>
</comment>
<keyword evidence="6" id="KW-1185">Reference proteome</keyword>
<name>A0A1R2AQP6_9CILI</name>